<dbReference type="Pfam" id="PF12253">
    <property type="entry name" value="CAF1A_dimeriz"/>
    <property type="match status" value="1"/>
</dbReference>
<feature type="compositionally biased region" description="Low complexity" evidence="6">
    <location>
        <begin position="210"/>
        <end position="223"/>
    </location>
</feature>
<dbReference type="GO" id="GO:0006281">
    <property type="term" value="P:DNA repair"/>
    <property type="evidence" value="ECO:0007669"/>
    <property type="project" value="UniProtKB-KW"/>
</dbReference>
<feature type="coiled-coil region" evidence="5">
    <location>
        <begin position="476"/>
        <end position="503"/>
    </location>
</feature>
<evidence type="ECO:0000313" key="9">
    <source>
        <dbReference type="Proteomes" id="UP000794436"/>
    </source>
</evidence>
<dbReference type="GO" id="GO:0006334">
    <property type="term" value="P:nucleosome assembly"/>
    <property type="evidence" value="ECO:0007669"/>
    <property type="project" value="TreeGrafter"/>
</dbReference>
<comment type="caution">
    <text evidence="8">The sequence shown here is derived from an EMBL/GenBank/DDBJ whole genome shotgun (WGS) entry which is preliminary data.</text>
</comment>
<feature type="compositionally biased region" description="Acidic residues" evidence="6">
    <location>
        <begin position="785"/>
        <end position="805"/>
    </location>
</feature>
<keyword evidence="5" id="KW-0175">Coiled coil</keyword>
<feature type="compositionally biased region" description="Polar residues" evidence="6">
    <location>
        <begin position="613"/>
        <end position="625"/>
    </location>
</feature>
<feature type="domain" description="Chromatin assembly factor 1 subunit A dimerization" evidence="7">
    <location>
        <begin position="686"/>
        <end position="755"/>
    </location>
</feature>
<feature type="compositionally biased region" description="Low complexity" evidence="6">
    <location>
        <begin position="987"/>
        <end position="1018"/>
    </location>
</feature>
<evidence type="ECO:0000313" key="8">
    <source>
        <dbReference type="EMBL" id="TMW55769.1"/>
    </source>
</evidence>
<dbReference type="GO" id="GO:0033186">
    <property type="term" value="C:CAF-1 complex"/>
    <property type="evidence" value="ECO:0007669"/>
    <property type="project" value="TreeGrafter"/>
</dbReference>
<gene>
    <name evidence="8" type="ORF">Poli38472_010651</name>
</gene>
<dbReference type="GO" id="GO:0005634">
    <property type="term" value="C:nucleus"/>
    <property type="evidence" value="ECO:0007669"/>
    <property type="project" value="UniProtKB-SubCell"/>
</dbReference>
<feature type="compositionally biased region" description="Basic residues" evidence="6">
    <location>
        <begin position="922"/>
        <end position="931"/>
    </location>
</feature>
<evidence type="ECO:0000256" key="6">
    <source>
        <dbReference type="SAM" id="MobiDB-lite"/>
    </source>
</evidence>
<dbReference type="EMBL" id="SPLM01000147">
    <property type="protein sequence ID" value="TMW55769.1"/>
    <property type="molecule type" value="Genomic_DNA"/>
</dbReference>
<feature type="compositionally biased region" description="Acidic residues" evidence="6">
    <location>
        <begin position="745"/>
        <end position="757"/>
    </location>
</feature>
<name>A0A8K1FCF3_PYTOL</name>
<feature type="compositionally biased region" description="Basic residues" evidence="6">
    <location>
        <begin position="264"/>
        <end position="275"/>
    </location>
</feature>
<keyword evidence="4" id="KW-0539">Nucleus</keyword>
<evidence type="ECO:0000256" key="2">
    <source>
        <dbReference type="ARBA" id="ARBA00022763"/>
    </source>
</evidence>
<feature type="compositionally biased region" description="Low complexity" evidence="6">
    <location>
        <begin position="946"/>
        <end position="979"/>
    </location>
</feature>
<feature type="region of interest" description="Disordered" evidence="6">
    <location>
        <begin position="540"/>
        <end position="584"/>
    </location>
</feature>
<feature type="region of interest" description="Disordered" evidence="6">
    <location>
        <begin position="603"/>
        <end position="625"/>
    </location>
</feature>
<evidence type="ECO:0000256" key="4">
    <source>
        <dbReference type="ARBA" id="ARBA00023242"/>
    </source>
</evidence>
<feature type="compositionally biased region" description="Basic residues" evidence="6">
    <location>
        <begin position="230"/>
        <end position="240"/>
    </location>
</feature>
<evidence type="ECO:0000256" key="1">
    <source>
        <dbReference type="ARBA" id="ARBA00004123"/>
    </source>
</evidence>
<comment type="subcellular location">
    <subcellularLocation>
        <location evidence="1">Nucleus</location>
    </subcellularLocation>
</comment>
<dbReference type="InterPro" id="IPR022043">
    <property type="entry name" value="CAF1A_DD"/>
</dbReference>
<dbReference type="PANTHER" id="PTHR15272">
    <property type="entry name" value="CHROMATIN ASSEMBLY FACTOR 1 SUBUNIT A CAF-1 SUBUNIT A"/>
    <property type="match status" value="1"/>
</dbReference>
<dbReference type="Proteomes" id="UP000794436">
    <property type="component" value="Unassembled WGS sequence"/>
</dbReference>
<dbReference type="PANTHER" id="PTHR15272:SF0">
    <property type="entry name" value="CHROMATIN ASSEMBLY FACTOR 1 SUBUNIT A"/>
    <property type="match status" value="1"/>
</dbReference>
<evidence type="ECO:0000256" key="3">
    <source>
        <dbReference type="ARBA" id="ARBA00023204"/>
    </source>
</evidence>
<organism evidence="8 9">
    <name type="scientific">Pythium oligandrum</name>
    <name type="common">Mycoparasitic fungus</name>
    <dbReference type="NCBI Taxonomy" id="41045"/>
    <lineage>
        <taxon>Eukaryota</taxon>
        <taxon>Sar</taxon>
        <taxon>Stramenopiles</taxon>
        <taxon>Oomycota</taxon>
        <taxon>Peronosporomycetes</taxon>
        <taxon>Pythiales</taxon>
        <taxon>Pythiaceae</taxon>
        <taxon>Pythium</taxon>
    </lineage>
</organism>
<feature type="compositionally biased region" description="Basic residues" evidence="6">
    <location>
        <begin position="194"/>
        <end position="205"/>
    </location>
</feature>
<feature type="compositionally biased region" description="Basic and acidic residues" evidence="6">
    <location>
        <begin position="816"/>
        <end position="830"/>
    </location>
</feature>
<feature type="compositionally biased region" description="Basic and acidic residues" evidence="6">
    <location>
        <begin position="148"/>
        <end position="157"/>
    </location>
</feature>
<feature type="region of interest" description="Disordered" evidence="6">
    <location>
        <begin position="879"/>
        <end position="1018"/>
    </location>
</feature>
<feature type="region of interest" description="Disordered" evidence="6">
    <location>
        <begin position="1"/>
        <end position="301"/>
    </location>
</feature>
<feature type="compositionally biased region" description="Acidic residues" evidence="6">
    <location>
        <begin position="727"/>
        <end position="738"/>
    </location>
</feature>
<protein>
    <recommendedName>
        <fullName evidence="7">Chromatin assembly factor 1 subunit A dimerization domain-containing protein</fullName>
    </recommendedName>
</protein>
<keyword evidence="2" id="KW-0227">DNA damage</keyword>
<feature type="compositionally biased region" description="Low complexity" evidence="6">
    <location>
        <begin position="280"/>
        <end position="293"/>
    </location>
</feature>
<accession>A0A8K1FCF3</accession>
<feature type="compositionally biased region" description="Low complexity" evidence="6">
    <location>
        <begin position="896"/>
        <end position="917"/>
    </location>
</feature>
<feature type="compositionally biased region" description="Basic and acidic residues" evidence="6">
    <location>
        <begin position="126"/>
        <end position="138"/>
    </location>
</feature>
<feature type="compositionally biased region" description="Basic and acidic residues" evidence="6">
    <location>
        <begin position="880"/>
        <end position="895"/>
    </location>
</feature>
<keyword evidence="3" id="KW-0234">DNA repair</keyword>
<dbReference type="AlphaFoldDB" id="A0A8K1FCF3"/>
<evidence type="ECO:0000256" key="5">
    <source>
        <dbReference type="SAM" id="Coils"/>
    </source>
</evidence>
<dbReference type="OrthoDB" id="79480at2759"/>
<evidence type="ECO:0000259" key="7">
    <source>
        <dbReference type="Pfam" id="PF12253"/>
    </source>
</evidence>
<sequence>MTESKKASAKQVSIAAFFSPQASKPAGGTRMLTPDKVSASPAKSQETAVVDLSAELSAEEAKTEVVSTPSKRKRSASASAERKQPPAKKKTTKKESVVVEITSTADGEEEEDESPDNDGPVISSRSPHELTPQKEVTPKGKKKAAAKSPKEAASADKKPKKAPARAKKEKEVPVAAPASLEEPKESDEATSATKKPKKAPARAKKEKAEPVAATPETTATTEEVSYGANKPKKTPARAKKEKAEQAVVPPATTETTEDVSSGAKKPKKVPARAKKEKAEPVAATTTPAETPSEAPAPAPAPALNLDALEPAVRARVVSYKQKIKDLTRQCEQYMTTKTNNVIDVMWQEIYGVGLDVDLDPTASETEDSQLKEGWLALSQSEAHTANDEATLVLKRYIARLVQGRNASLTNLKERITTQLSNGSATSSPSLPLEMEIKMLAQRTSYGARPAKANLYEDTTADALWCWEVSNIELYFTDDAQKTIKRMRKQRKRAGQQLKSLSRVVQLLLQTPVDEAKVSTEEAKIGKFVAQVESEVLKAKERERKEHEKASVAEEKKRAEQEKHHAKEEEKRKREQELEAEREQSAKRRKSLVSYFRSIDTKKEDEATEEVQVTRASGGSSNQSTDQEATMARMDAAISFIGEPNAEKITDSADSATLFQRRRALVTAENGAWSHRRHRDAKLGLMKLLQFHENYRPAYYGTFSKRSRIFRRGRRPFAQFRQFDYSVDTDEEWEEEEPGESLSGAESEDGEDEDDQLDYGDDWLAYEDEIEYVDGEGGDKEGESGLFDDDDDADEDEDVPMADDDGSDKKKRRRLVRHDQKGKGRRVVAEHKKQKLTKLEPLVVGPFVCFTAACGDHLTSYRGELLSSPDFESSLMKLARARAEKEEQELIAKEKAAAAAATASPAKSAAKAPSSTPKPAEPKKKKSVKRKIAPQLMTPPASEGKKQASSASKAAPSSSTESPHVPAARPSPAKASPAKAGLDQWLKASPSLQPAPSADSSSSPSETTTTPAPSDPIEI</sequence>
<feature type="compositionally biased region" description="Acidic residues" evidence="6">
    <location>
        <begin position="106"/>
        <end position="116"/>
    </location>
</feature>
<keyword evidence="9" id="KW-1185">Reference proteome</keyword>
<proteinExistence type="predicted"/>
<reference evidence="8" key="1">
    <citation type="submission" date="2019-03" db="EMBL/GenBank/DDBJ databases">
        <title>Long read genome sequence of the mycoparasitic Pythium oligandrum ATCC 38472 isolated from sugarbeet rhizosphere.</title>
        <authorList>
            <person name="Gaulin E."/>
        </authorList>
    </citation>
    <scope>NUCLEOTIDE SEQUENCE</scope>
    <source>
        <strain evidence="8">ATCC 38472_TT</strain>
    </source>
</reference>
<feature type="region of interest" description="Disordered" evidence="6">
    <location>
        <begin position="727"/>
        <end position="757"/>
    </location>
</feature>
<feature type="region of interest" description="Disordered" evidence="6">
    <location>
        <begin position="773"/>
        <end position="831"/>
    </location>
</feature>